<evidence type="ECO:0000256" key="1">
    <source>
        <dbReference type="ARBA" id="ARBA00023002"/>
    </source>
</evidence>
<evidence type="ECO:0000313" key="3">
    <source>
        <dbReference type="Proteomes" id="UP001303046"/>
    </source>
</evidence>
<dbReference type="InterPro" id="IPR036291">
    <property type="entry name" value="NAD(P)-bd_dom_sf"/>
</dbReference>
<gene>
    <name evidence="2" type="primary">Necator_chrII.g5681</name>
    <name evidence="2" type="ORF">RB195_017888</name>
</gene>
<dbReference type="PRINTS" id="PR00081">
    <property type="entry name" value="GDHRDH"/>
</dbReference>
<dbReference type="Gene3D" id="3.40.50.720">
    <property type="entry name" value="NAD(P)-binding Rossmann-like Domain"/>
    <property type="match status" value="1"/>
</dbReference>
<keyword evidence="3" id="KW-1185">Reference proteome</keyword>
<dbReference type="PANTHER" id="PTHR43658:SF8">
    <property type="entry name" value="17-BETA-HYDROXYSTEROID DEHYDROGENASE 14-RELATED"/>
    <property type="match status" value="1"/>
</dbReference>
<keyword evidence="1" id="KW-0560">Oxidoreductase</keyword>
<dbReference type="Pfam" id="PF13561">
    <property type="entry name" value="adh_short_C2"/>
    <property type="match status" value="1"/>
</dbReference>
<dbReference type="InterPro" id="IPR002347">
    <property type="entry name" value="SDR_fam"/>
</dbReference>
<proteinExistence type="predicted"/>
<evidence type="ECO:0008006" key="4">
    <source>
        <dbReference type="Google" id="ProtNLM"/>
    </source>
</evidence>
<comment type="caution">
    <text evidence="2">The sequence shown here is derived from an EMBL/GenBank/DDBJ whole genome shotgun (WGS) entry which is preliminary data.</text>
</comment>
<dbReference type="CDD" id="cd05369">
    <property type="entry name" value="TER_DECR_SDR_a"/>
    <property type="match status" value="1"/>
</dbReference>
<dbReference type="Proteomes" id="UP001303046">
    <property type="component" value="Unassembled WGS sequence"/>
</dbReference>
<reference evidence="2 3" key="1">
    <citation type="submission" date="2023-08" db="EMBL/GenBank/DDBJ databases">
        <title>A Necator americanus chromosomal reference genome.</title>
        <authorList>
            <person name="Ilik V."/>
            <person name="Petrzelkova K.J."/>
            <person name="Pardy F."/>
            <person name="Fuh T."/>
            <person name="Niatou-Singa F.S."/>
            <person name="Gouil Q."/>
            <person name="Baker L."/>
            <person name="Ritchie M.E."/>
            <person name="Jex A.R."/>
            <person name="Gazzola D."/>
            <person name="Li H."/>
            <person name="Toshio Fujiwara R."/>
            <person name="Zhan B."/>
            <person name="Aroian R.V."/>
            <person name="Pafco B."/>
            <person name="Schwarz E.M."/>
        </authorList>
    </citation>
    <scope>NUCLEOTIDE SEQUENCE [LARGE SCALE GENOMIC DNA]</scope>
    <source>
        <strain evidence="2 3">Aroian</strain>
        <tissue evidence="2">Whole animal</tissue>
    </source>
</reference>
<protein>
    <recommendedName>
        <fullName evidence="4">Oxidoreductase, short chain dehydrogenase/reductase family protein</fullName>
    </recommendedName>
</protein>
<organism evidence="2 3">
    <name type="scientific">Necator americanus</name>
    <name type="common">Human hookworm</name>
    <dbReference type="NCBI Taxonomy" id="51031"/>
    <lineage>
        <taxon>Eukaryota</taxon>
        <taxon>Metazoa</taxon>
        <taxon>Ecdysozoa</taxon>
        <taxon>Nematoda</taxon>
        <taxon>Chromadorea</taxon>
        <taxon>Rhabditida</taxon>
        <taxon>Rhabditina</taxon>
        <taxon>Rhabditomorpha</taxon>
        <taxon>Strongyloidea</taxon>
        <taxon>Ancylostomatidae</taxon>
        <taxon>Bunostominae</taxon>
        <taxon>Necator</taxon>
    </lineage>
</organism>
<dbReference type="EMBL" id="JAVFWL010000002">
    <property type="protein sequence ID" value="KAK6734375.1"/>
    <property type="molecule type" value="Genomic_DNA"/>
</dbReference>
<evidence type="ECO:0000313" key="2">
    <source>
        <dbReference type="EMBL" id="KAK6734375.1"/>
    </source>
</evidence>
<dbReference type="PANTHER" id="PTHR43658">
    <property type="entry name" value="SHORT-CHAIN DEHYDROGENASE/REDUCTASE"/>
    <property type="match status" value="1"/>
</dbReference>
<dbReference type="SUPFAM" id="SSF51735">
    <property type="entry name" value="NAD(P)-binding Rossmann-fold domains"/>
    <property type="match status" value="1"/>
</dbReference>
<name>A0ABR1C9B1_NECAM</name>
<sequence>MACPTPEKFFKIVKSPALPVGTFKGALALVTGGGTGLGKAIATMFAQLGADVAIAARRTDVLAATASEIRTKTGGNCEGFRMDVKDPAIVSSSIDEITKRFGKLPSIIVNNAAGNFIMASERLSPNAVKAVVDIVLMGTLNVTTEVCKRAMKANQGCTVLSITTPYARHGGAFVLPSAVSKAGVENMTRSLASEWAKYGIRFNVIAPGPIPTKGAFSRLSTAAPEDMEAGAASTIPVGRLAKPEELANLATYVCSDYASWLNGAIIDFDGGQQFLNHNSSFGSHLHEMSPKDWEEIENNIRQRTGKTKSKM</sequence>
<accession>A0ABR1C9B1</accession>